<dbReference type="Proteomes" id="UP000665025">
    <property type="component" value="Chromosome 1"/>
</dbReference>
<dbReference type="PROSITE" id="PS50110">
    <property type="entry name" value="RESPONSE_REGULATORY"/>
    <property type="match status" value="1"/>
</dbReference>
<accession>A0ABX7VAD2</accession>
<dbReference type="InterPro" id="IPR011006">
    <property type="entry name" value="CheY-like_superfamily"/>
</dbReference>
<keyword evidence="4" id="KW-0238">DNA-binding</keyword>
<dbReference type="Pfam" id="PF00072">
    <property type="entry name" value="Response_reg"/>
    <property type="match status" value="1"/>
</dbReference>
<evidence type="ECO:0000313" key="9">
    <source>
        <dbReference type="EMBL" id="QTL36397.1"/>
    </source>
</evidence>
<organism evidence="9 10">
    <name type="scientific">Pseudoalteromonas viridis</name>
    <dbReference type="NCBI Taxonomy" id="339617"/>
    <lineage>
        <taxon>Bacteria</taxon>
        <taxon>Pseudomonadati</taxon>
        <taxon>Pseudomonadota</taxon>
        <taxon>Gammaproteobacteria</taxon>
        <taxon>Alteromonadales</taxon>
        <taxon>Pseudoalteromonadaceae</taxon>
        <taxon>Pseudoalteromonas</taxon>
    </lineage>
</organism>
<dbReference type="EMBL" id="CP072425">
    <property type="protein sequence ID" value="QTL36397.1"/>
    <property type="molecule type" value="Genomic_DNA"/>
</dbReference>
<dbReference type="SMART" id="SM00448">
    <property type="entry name" value="REC"/>
    <property type="match status" value="1"/>
</dbReference>
<dbReference type="InterPro" id="IPR027417">
    <property type="entry name" value="P-loop_NTPase"/>
</dbReference>
<evidence type="ECO:0000256" key="3">
    <source>
        <dbReference type="ARBA" id="ARBA00023015"/>
    </source>
</evidence>
<reference evidence="9 10" key="1">
    <citation type="submission" date="2021-03" db="EMBL/GenBank/DDBJ databases">
        <title>Complete Genome of Pseudoalteromonas viridis Strain BBR56, a new biocontrol bacterial candidate.</title>
        <authorList>
            <person name="Handayani D.P."/>
            <person name="Isnansetyo A."/>
            <person name="Istiqomah I."/>
            <person name="Jumina J."/>
        </authorList>
    </citation>
    <scope>NUCLEOTIDE SEQUENCE [LARGE SCALE GENOMIC DNA]</scope>
    <source>
        <strain evidence="9 10">BBR56</strain>
    </source>
</reference>
<dbReference type="InterPro" id="IPR025943">
    <property type="entry name" value="Sigma_54_int_dom_ATP-bd_2"/>
</dbReference>
<keyword evidence="1" id="KW-0547">Nucleotide-binding</keyword>
<evidence type="ECO:0000256" key="6">
    <source>
        <dbReference type="PROSITE-ProRule" id="PRU00169"/>
    </source>
</evidence>
<dbReference type="Gene3D" id="3.40.50.300">
    <property type="entry name" value="P-loop containing nucleotide triphosphate hydrolases"/>
    <property type="match status" value="1"/>
</dbReference>
<dbReference type="Pfam" id="PF02954">
    <property type="entry name" value="HTH_8"/>
    <property type="match status" value="1"/>
</dbReference>
<dbReference type="InterPro" id="IPR002078">
    <property type="entry name" value="Sigma_54_int"/>
</dbReference>
<evidence type="ECO:0000256" key="2">
    <source>
        <dbReference type="ARBA" id="ARBA00022840"/>
    </source>
</evidence>
<dbReference type="InterPro" id="IPR025944">
    <property type="entry name" value="Sigma_54_int_dom_CS"/>
</dbReference>
<evidence type="ECO:0000259" key="7">
    <source>
        <dbReference type="PROSITE" id="PS50045"/>
    </source>
</evidence>
<evidence type="ECO:0000256" key="1">
    <source>
        <dbReference type="ARBA" id="ARBA00022741"/>
    </source>
</evidence>
<dbReference type="PANTHER" id="PTHR32071:SF86">
    <property type="entry name" value="TWO COMPONENT SIGNAL TRANSDUCTION SYSTEM SIGMA54-DEPENDENT RESPONSE REGULATOR FIS FAMILY"/>
    <property type="match status" value="1"/>
</dbReference>
<dbReference type="PANTHER" id="PTHR32071">
    <property type="entry name" value="TRANSCRIPTIONAL REGULATORY PROTEIN"/>
    <property type="match status" value="1"/>
</dbReference>
<dbReference type="SUPFAM" id="SSF46689">
    <property type="entry name" value="Homeodomain-like"/>
    <property type="match status" value="1"/>
</dbReference>
<evidence type="ECO:0000256" key="5">
    <source>
        <dbReference type="ARBA" id="ARBA00023163"/>
    </source>
</evidence>
<dbReference type="Gene3D" id="3.40.50.2300">
    <property type="match status" value="1"/>
</dbReference>
<protein>
    <submittedName>
        <fullName evidence="9">Sigma-54-dependent Fis family transcriptional regulator</fullName>
    </submittedName>
</protein>
<keyword evidence="6" id="KW-0597">Phosphoprotein</keyword>
<dbReference type="PROSITE" id="PS50045">
    <property type="entry name" value="SIGMA54_INTERACT_4"/>
    <property type="match status" value="1"/>
</dbReference>
<evidence type="ECO:0000259" key="8">
    <source>
        <dbReference type="PROSITE" id="PS50110"/>
    </source>
</evidence>
<feature type="domain" description="Response regulatory" evidence="8">
    <location>
        <begin position="2"/>
        <end position="121"/>
    </location>
</feature>
<dbReference type="PROSITE" id="PS00688">
    <property type="entry name" value="SIGMA54_INTERACT_3"/>
    <property type="match status" value="1"/>
</dbReference>
<dbReference type="InterPro" id="IPR058031">
    <property type="entry name" value="AAA_lid_NorR"/>
</dbReference>
<dbReference type="InterPro" id="IPR001789">
    <property type="entry name" value="Sig_transdc_resp-reg_receiver"/>
</dbReference>
<dbReference type="Gene3D" id="1.10.10.60">
    <property type="entry name" value="Homeodomain-like"/>
    <property type="match status" value="1"/>
</dbReference>
<dbReference type="PROSITE" id="PS00676">
    <property type="entry name" value="SIGMA54_INTERACT_2"/>
    <property type="match status" value="1"/>
</dbReference>
<dbReference type="SUPFAM" id="SSF52540">
    <property type="entry name" value="P-loop containing nucleoside triphosphate hydrolases"/>
    <property type="match status" value="1"/>
</dbReference>
<feature type="modified residue" description="4-aspartylphosphate" evidence="6">
    <location>
        <position position="51"/>
    </location>
</feature>
<keyword evidence="2" id="KW-0067">ATP-binding</keyword>
<keyword evidence="5" id="KW-0804">Transcription</keyword>
<dbReference type="RefSeq" id="WP_209052963.1">
    <property type="nucleotide sequence ID" value="NZ_CP072425.1"/>
</dbReference>
<evidence type="ECO:0000313" key="10">
    <source>
        <dbReference type="Proteomes" id="UP000665025"/>
    </source>
</evidence>
<gene>
    <name evidence="9" type="ORF">J5X90_04955</name>
</gene>
<dbReference type="Gene3D" id="1.10.8.60">
    <property type="match status" value="1"/>
</dbReference>
<dbReference type="InterPro" id="IPR002197">
    <property type="entry name" value="HTH_Fis"/>
</dbReference>
<dbReference type="InterPro" id="IPR003593">
    <property type="entry name" value="AAA+_ATPase"/>
</dbReference>
<keyword evidence="10" id="KW-1185">Reference proteome</keyword>
<dbReference type="CDD" id="cd00009">
    <property type="entry name" value="AAA"/>
    <property type="match status" value="1"/>
</dbReference>
<dbReference type="InterPro" id="IPR009057">
    <property type="entry name" value="Homeodomain-like_sf"/>
</dbReference>
<proteinExistence type="predicted"/>
<dbReference type="SMART" id="SM00382">
    <property type="entry name" value="AAA"/>
    <property type="match status" value="1"/>
</dbReference>
<sequence>MAVLIVDDNPEVRLSAAFLLEDHGFEVFEAEHPEVAKQFLSCKQITLILLDMNFTRDTTSGNEGLAFLSWLQTQPRAPAVICLTGWGSVTLAVEAMRLGAADFIEKPWQNPQLLDAIRKQSKLSVLQAKRSESADAEVALPTYSWRSAAMQTLLGKLERIAATDASVLLCGESGCGKSHLVETLHQQSARSGGPLISVNMGAIPESLFESEMFGHTKGAFTDAKSQRSGRFELASGGTLFLDEVATIPLTQQAKLLRVLESGEYERVGSSRTERADIRLICATNSDLEQDVAQGRFRSDLFYRINTFTFELPPLRARLDDIVPLAEHLLARHAARYKLATKSLDNEAQAALLAYRWPGNIRELSHVMERALLLSEGAQICAADCQLRLANPNPKPEQVHNPVSPAPGATLAEVEKALIEQTLALHQGQVSEAAKALGLTKSSLYRRLDKYGLRSES</sequence>
<keyword evidence="3" id="KW-0805">Transcription regulation</keyword>
<name>A0ABX7VAD2_9GAMM</name>
<dbReference type="SUPFAM" id="SSF52172">
    <property type="entry name" value="CheY-like"/>
    <property type="match status" value="1"/>
</dbReference>
<feature type="domain" description="Sigma-54 factor interaction" evidence="7">
    <location>
        <begin position="143"/>
        <end position="372"/>
    </location>
</feature>
<evidence type="ECO:0000256" key="4">
    <source>
        <dbReference type="ARBA" id="ARBA00023125"/>
    </source>
</evidence>
<dbReference type="PRINTS" id="PR01590">
    <property type="entry name" value="HTHFIS"/>
</dbReference>
<dbReference type="Pfam" id="PF25601">
    <property type="entry name" value="AAA_lid_14"/>
    <property type="match status" value="1"/>
</dbReference>
<dbReference type="Pfam" id="PF00158">
    <property type="entry name" value="Sigma54_activat"/>
    <property type="match status" value="1"/>
</dbReference>